<evidence type="ECO:0000256" key="3">
    <source>
        <dbReference type="ARBA" id="ARBA00022692"/>
    </source>
</evidence>
<dbReference type="PATRIC" id="fig|1300347.3.peg.27"/>
<keyword evidence="3 6" id="KW-0812">Transmembrane</keyword>
<keyword evidence="4 6" id="KW-1133">Transmembrane helix</keyword>
<dbReference type="PANTHER" id="PTHR35007">
    <property type="entry name" value="INTEGRAL MEMBRANE PROTEIN-RELATED"/>
    <property type="match status" value="1"/>
</dbReference>
<evidence type="ECO:0000313" key="8">
    <source>
        <dbReference type="EMBL" id="ANH36482.1"/>
    </source>
</evidence>
<evidence type="ECO:0000256" key="6">
    <source>
        <dbReference type="SAM" id="Phobius"/>
    </source>
</evidence>
<dbReference type="GO" id="GO:0005886">
    <property type="term" value="C:plasma membrane"/>
    <property type="evidence" value="ECO:0007669"/>
    <property type="project" value="UniProtKB-SubCell"/>
</dbReference>
<dbReference type="EMBL" id="CP015079">
    <property type="protein sequence ID" value="ANH36482.1"/>
    <property type="molecule type" value="Genomic_DNA"/>
</dbReference>
<evidence type="ECO:0000259" key="7">
    <source>
        <dbReference type="Pfam" id="PF00482"/>
    </source>
</evidence>
<dbReference type="OrthoDB" id="5243064at2"/>
<proteinExistence type="predicted"/>
<feature type="transmembrane region" description="Helical" evidence="6">
    <location>
        <begin position="104"/>
        <end position="124"/>
    </location>
</feature>
<dbReference type="PANTHER" id="PTHR35007:SF1">
    <property type="entry name" value="PILUS ASSEMBLY PROTEIN"/>
    <property type="match status" value="1"/>
</dbReference>
<organism evidence="8 9">
    <name type="scientific">Nocardioides dokdonensis FR1436</name>
    <dbReference type="NCBI Taxonomy" id="1300347"/>
    <lineage>
        <taxon>Bacteria</taxon>
        <taxon>Bacillati</taxon>
        <taxon>Actinomycetota</taxon>
        <taxon>Actinomycetes</taxon>
        <taxon>Propionibacteriales</taxon>
        <taxon>Nocardioidaceae</taxon>
        <taxon>Nocardioides</taxon>
    </lineage>
</organism>
<dbReference type="RefSeq" id="WP_068104922.1">
    <property type="nucleotide sequence ID" value="NZ_CP015079.1"/>
</dbReference>
<feature type="domain" description="Type II secretion system protein GspF" evidence="7">
    <location>
        <begin position="171"/>
        <end position="298"/>
    </location>
</feature>
<evidence type="ECO:0000256" key="1">
    <source>
        <dbReference type="ARBA" id="ARBA00004651"/>
    </source>
</evidence>
<keyword evidence="9" id="KW-1185">Reference proteome</keyword>
<dbReference type="Proteomes" id="UP000077868">
    <property type="component" value="Chromosome"/>
</dbReference>
<accession>A0A1A9GFQ8</accession>
<keyword evidence="5 6" id="KW-0472">Membrane</keyword>
<reference evidence="8 9" key="1">
    <citation type="submission" date="2016-03" db="EMBL/GenBank/DDBJ databases">
        <title>Complete genome sequence of a soil Actinobacterium, Nocardioides dokdonensis FR1436.</title>
        <authorList>
            <person name="Kwon S.-K."/>
            <person name="Kim K."/>
            <person name="Kim J.F."/>
        </authorList>
    </citation>
    <scope>NUCLEOTIDE SEQUENCE [LARGE SCALE GENOMIC DNA]</scope>
    <source>
        <strain evidence="8 9">FR1436</strain>
    </source>
</reference>
<evidence type="ECO:0000313" key="9">
    <source>
        <dbReference type="Proteomes" id="UP000077868"/>
    </source>
</evidence>
<evidence type="ECO:0000256" key="4">
    <source>
        <dbReference type="ARBA" id="ARBA00022989"/>
    </source>
</evidence>
<sequence length="305" mass="32927">MTGLQLALASGTLLGLAVALLVWRMAPSDPDLTDALDRLSPGHVVPRRSAGPLDVQESTESGSLVDRIGVWAIKNLPGGAWAHTPRKDLAILQISETRFYGEKVVWALLGLAMPPLFAAFFALIGLPLPFAIPTFGSLGLAALFWFMPNYNATDDAKKARIEFSRALGAYIDMVATGVRDGSSGQQALRSAAEVGDTWVFKRIESELRRARYMTRAPWDSLHALADDLGVPELDDLADIMQQSGQDGAQIYNNLRARAAALRSAMLSAELGKANAVSERMYIPASLLGIVFMAILVTPSMLRFAT</sequence>
<feature type="transmembrane region" description="Helical" evidence="6">
    <location>
        <begin position="130"/>
        <end position="150"/>
    </location>
</feature>
<keyword evidence="2" id="KW-1003">Cell membrane</keyword>
<dbReference type="InterPro" id="IPR018076">
    <property type="entry name" value="T2SS_GspF_dom"/>
</dbReference>
<dbReference type="Pfam" id="PF00482">
    <property type="entry name" value="T2SSF"/>
    <property type="match status" value="1"/>
</dbReference>
<dbReference type="KEGG" id="ndk:I601_0026"/>
<name>A0A1A9GFQ8_9ACTN</name>
<evidence type="ECO:0000256" key="5">
    <source>
        <dbReference type="ARBA" id="ARBA00023136"/>
    </source>
</evidence>
<evidence type="ECO:0000256" key="2">
    <source>
        <dbReference type="ARBA" id="ARBA00022475"/>
    </source>
</evidence>
<feature type="transmembrane region" description="Helical" evidence="6">
    <location>
        <begin position="6"/>
        <end position="23"/>
    </location>
</feature>
<protein>
    <recommendedName>
        <fullName evidence="7">Type II secretion system protein GspF domain-containing protein</fullName>
    </recommendedName>
</protein>
<comment type="subcellular location">
    <subcellularLocation>
        <location evidence="1">Cell membrane</location>
        <topology evidence="1">Multi-pass membrane protein</topology>
    </subcellularLocation>
</comment>
<dbReference type="AlphaFoldDB" id="A0A1A9GFQ8"/>
<gene>
    <name evidence="8" type="ORF">I601_0026</name>
</gene>
<dbReference type="STRING" id="1300347.I601_0026"/>
<feature type="transmembrane region" description="Helical" evidence="6">
    <location>
        <begin position="280"/>
        <end position="301"/>
    </location>
</feature>